<comment type="similarity">
    <text evidence="2">Belongs to the FAD-dependent oxidoreductase family.</text>
</comment>
<keyword evidence="8" id="KW-1185">Reference proteome</keyword>
<dbReference type="SUPFAM" id="SSF51905">
    <property type="entry name" value="FAD/NAD(P)-binding domain"/>
    <property type="match status" value="1"/>
</dbReference>
<proteinExistence type="inferred from homology"/>
<evidence type="ECO:0000256" key="3">
    <source>
        <dbReference type="ARBA" id="ARBA00022630"/>
    </source>
</evidence>
<keyword evidence="4" id="KW-0274">FAD</keyword>
<organism evidence="7 8">
    <name type="scientific">Rheinheimera tilapiae</name>
    <dbReference type="NCBI Taxonomy" id="875043"/>
    <lineage>
        <taxon>Bacteria</taxon>
        <taxon>Pseudomonadati</taxon>
        <taxon>Pseudomonadota</taxon>
        <taxon>Gammaproteobacteria</taxon>
        <taxon>Chromatiales</taxon>
        <taxon>Chromatiaceae</taxon>
        <taxon>Rheinheimera</taxon>
    </lineage>
</organism>
<evidence type="ECO:0000259" key="5">
    <source>
        <dbReference type="Pfam" id="PF07992"/>
    </source>
</evidence>
<dbReference type="InterPro" id="IPR016156">
    <property type="entry name" value="FAD/NAD-linked_Rdtase_dimer_sf"/>
</dbReference>
<feature type="domain" description="NADH-rubredoxin oxidoreductase C-terminal" evidence="6">
    <location>
        <begin position="334"/>
        <end position="403"/>
    </location>
</feature>
<dbReference type="PRINTS" id="PR00368">
    <property type="entry name" value="FADPNR"/>
</dbReference>
<dbReference type="Gene3D" id="3.30.390.30">
    <property type="match status" value="1"/>
</dbReference>
<comment type="caution">
    <text evidence="7">The sequence shown here is derived from an EMBL/GenBank/DDBJ whole genome shotgun (WGS) entry which is preliminary data.</text>
</comment>
<dbReference type="PANTHER" id="PTHR43429">
    <property type="entry name" value="PYRIDINE NUCLEOTIDE-DISULFIDE OXIDOREDUCTASE DOMAIN-CONTAINING"/>
    <property type="match status" value="1"/>
</dbReference>
<dbReference type="InterPro" id="IPR023753">
    <property type="entry name" value="FAD/NAD-binding_dom"/>
</dbReference>
<comment type="cofactor">
    <cofactor evidence="1">
        <name>FAD</name>
        <dbReference type="ChEBI" id="CHEBI:57692"/>
    </cofactor>
</comment>
<dbReference type="Proteomes" id="UP001589813">
    <property type="component" value="Unassembled WGS sequence"/>
</dbReference>
<dbReference type="InterPro" id="IPR036188">
    <property type="entry name" value="FAD/NAD-bd_sf"/>
</dbReference>
<reference evidence="7 8" key="1">
    <citation type="submission" date="2024-09" db="EMBL/GenBank/DDBJ databases">
        <authorList>
            <person name="Sun Q."/>
            <person name="Mori K."/>
        </authorList>
    </citation>
    <scope>NUCLEOTIDE SEQUENCE [LARGE SCALE GENOMIC DNA]</scope>
    <source>
        <strain evidence="7 8">KCTC 23315</strain>
    </source>
</reference>
<evidence type="ECO:0000259" key="6">
    <source>
        <dbReference type="Pfam" id="PF18267"/>
    </source>
</evidence>
<evidence type="ECO:0000313" key="7">
    <source>
        <dbReference type="EMBL" id="MFC0047141.1"/>
    </source>
</evidence>
<dbReference type="InterPro" id="IPR050260">
    <property type="entry name" value="FAD-bd_OxRdtase"/>
</dbReference>
<dbReference type="InterPro" id="IPR041575">
    <property type="entry name" value="Rubredoxin_C"/>
</dbReference>
<evidence type="ECO:0000256" key="2">
    <source>
        <dbReference type="ARBA" id="ARBA00006442"/>
    </source>
</evidence>
<gene>
    <name evidence="7" type="ORF">ACFFJP_02415</name>
</gene>
<evidence type="ECO:0000256" key="4">
    <source>
        <dbReference type="ARBA" id="ARBA00022827"/>
    </source>
</evidence>
<feature type="domain" description="FAD/NAD(P)-binding" evidence="5">
    <location>
        <begin position="11"/>
        <end position="295"/>
    </location>
</feature>
<dbReference type="EMBL" id="JBHLXP010000001">
    <property type="protein sequence ID" value="MFC0047141.1"/>
    <property type="molecule type" value="Genomic_DNA"/>
</dbReference>
<dbReference type="PANTHER" id="PTHR43429:SF3">
    <property type="entry name" value="NITRITE REDUCTASE [NAD(P)H]"/>
    <property type="match status" value="1"/>
</dbReference>
<sequence>MTAHSHHSTAYDLIIIGFGMASHRLLQELGQLSLAPKRILVLGEETLPAYNRVLLPQLIEDSSTDISLPALNFGQNIVTVLSDEKVVSISRQTQQLHTESGKCFVYRKLVFATGSAPVFPDFCNEEDIAGSGMYGRMLALRHTGDVAKISEFPAGSHIVIQGGGFIALETAAALSAHYRVSVCHRGPYLMNRLLDETASLLLQASLEQRGIEVLLQTEINGAKASPHKLQLALSGPAGLRTVAAELLIAALGVKPRCELAKLAGINTNRGILVNHQMQSSDPDIFAIGECAECNGETVGLVAPVYQQAVVLAQVLTRPVLSGQTHARYQANTSATNLKISGLAISTVGDIGALLKNTNPALNSLVYQDQQQGDYRRIWLLNGQLQGAVLCGDTSLIQHYQQLMHVPQTTSPAAGTEDWLNTWLFQVA</sequence>
<dbReference type="Gene3D" id="3.50.50.60">
    <property type="entry name" value="FAD/NAD(P)-binding domain"/>
    <property type="match status" value="2"/>
</dbReference>
<dbReference type="RefSeq" id="WP_377240111.1">
    <property type="nucleotide sequence ID" value="NZ_JBHLXP010000001.1"/>
</dbReference>
<evidence type="ECO:0000256" key="1">
    <source>
        <dbReference type="ARBA" id="ARBA00001974"/>
    </source>
</evidence>
<dbReference type="Pfam" id="PF18267">
    <property type="entry name" value="Rubredoxin_C"/>
    <property type="match status" value="1"/>
</dbReference>
<accession>A0ABV6B8F4</accession>
<evidence type="ECO:0000313" key="8">
    <source>
        <dbReference type="Proteomes" id="UP001589813"/>
    </source>
</evidence>
<protein>
    <submittedName>
        <fullName evidence="7">NAD(P)/FAD-dependent oxidoreductase</fullName>
    </submittedName>
</protein>
<dbReference type="Pfam" id="PF07992">
    <property type="entry name" value="Pyr_redox_2"/>
    <property type="match status" value="1"/>
</dbReference>
<dbReference type="PRINTS" id="PR00411">
    <property type="entry name" value="PNDRDTASEI"/>
</dbReference>
<keyword evidence="3" id="KW-0285">Flavoprotein</keyword>
<name>A0ABV6B8F4_9GAMM</name>